<evidence type="ECO:0000259" key="10">
    <source>
        <dbReference type="Pfam" id="PF02503"/>
    </source>
</evidence>
<dbReference type="GO" id="GO:0009358">
    <property type="term" value="C:polyphosphate kinase complex"/>
    <property type="evidence" value="ECO:0007669"/>
    <property type="project" value="InterPro"/>
</dbReference>
<reference evidence="14 15" key="1">
    <citation type="submission" date="2015-07" db="EMBL/GenBank/DDBJ databases">
        <title>Genome sequence of Ornatilinea apprima DSM 23815.</title>
        <authorList>
            <person name="Hemp J."/>
            <person name="Ward L.M."/>
            <person name="Pace L.A."/>
            <person name="Fischer W.W."/>
        </authorList>
    </citation>
    <scope>NUCLEOTIDE SEQUENCE [LARGE SCALE GENOMIC DNA]</scope>
    <source>
        <strain evidence="14 15">P3M-1</strain>
    </source>
</reference>
<gene>
    <name evidence="8" type="primary">ppk</name>
    <name evidence="14" type="ORF">ADN00_17365</name>
</gene>
<dbReference type="HAMAP" id="MF_00347">
    <property type="entry name" value="Polyphosphate_kinase"/>
    <property type="match status" value="1"/>
</dbReference>
<feature type="binding site" evidence="8">
    <location>
        <position position="54"/>
    </location>
    <ligand>
        <name>ATP</name>
        <dbReference type="ChEBI" id="CHEBI:30616"/>
    </ligand>
</feature>
<dbReference type="GO" id="GO:0005524">
    <property type="term" value="F:ATP binding"/>
    <property type="evidence" value="ECO:0007669"/>
    <property type="project" value="UniProtKB-KW"/>
</dbReference>
<organism evidence="14 15">
    <name type="scientific">Ornatilinea apprima</name>
    <dbReference type="NCBI Taxonomy" id="1134406"/>
    <lineage>
        <taxon>Bacteria</taxon>
        <taxon>Bacillati</taxon>
        <taxon>Chloroflexota</taxon>
        <taxon>Anaerolineae</taxon>
        <taxon>Anaerolineales</taxon>
        <taxon>Anaerolineaceae</taxon>
        <taxon>Ornatilinea</taxon>
    </lineage>
</organism>
<protein>
    <recommendedName>
        <fullName evidence="8 9">Polyphosphate kinase</fullName>
        <ecNumber evidence="8 9">2.7.4.1</ecNumber>
    </recommendedName>
    <alternativeName>
        <fullName evidence="8">ATP-polyphosphate phosphotransferase</fullName>
    </alternativeName>
    <alternativeName>
        <fullName evidence="8">Polyphosphoric acid kinase</fullName>
    </alternativeName>
</protein>
<dbReference type="NCBIfam" id="NF003921">
    <property type="entry name" value="PRK05443.2-2"/>
    <property type="match status" value="1"/>
</dbReference>
<dbReference type="Gene3D" id="3.30.1840.10">
    <property type="entry name" value="Polyphosphate kinase middle domain"/>
    <property type="match status" value="1"/>
</dbReference>
<dbReference type="EMBL" id="LGCL01000041">
    <property type="protein sequence ID" value="KPL71452.1"/>
    <property type="molecule type" value="Genomic_DNA"/>
</dbReference>
<dbReference type="Gene3D" id="3.30.870.10">
    <property type="entry name" value="Endonuclease Chain A"/>
    <property type="match status" value="2"/>
</dbReference>
<evidence type="ECO:0000256" key="4">
    <source>
        <dbReference type="ARBA" id="ARBA00022741"/>
    </source>
</evidence>
<dbReference type="InterPro" id="IPR024953">
    <property type="entry name" value="PP_kinase_middle"/>
</dbReference>
<feature type="domain" description="Polyphosphate kinase middle" evidence="10">
    <location>
        <begin position="131"/>
        <end position="316"/>
    </location>
</feature>
<dbReference type="Gene3D" id="1.20.58.310">
    <property type="entry name" value="Polyphosphate kinase N-terminal domain"/>
    <property type="match status" value="1"/>
</dbReference>
<dbReference type="RefSeq" id="WP_075064315.1">
    <property type="nucleotide sequence ID" value="NZ_LGCL01000041.1"/>
</dbReference>
<dbReference type="CDD" id="cd09165">
    <property type="entry name" value="PLDc_PaPPK1_C1_like"/>
    <property type="match status" value="1"/>
</dbReference>
<dbReference type="SUPFAM" id="SSF56024">
    <property type="entry name" value="Phospholipase D/nuclease"/>
    <property type="match status" value="2"/>
</dbReference>
<dbReference type="Pfam" id="PF13090">
    <property type="entry name" value="PP_kinase_C"/>
    <property type="match status" value="1"/>
</dbReference>
<dbReference type="EC" id="2.7.4.1" evidence="8 9"/>
<evidence type="ECO:0000313" key="15">
    <source>
        <dbReference type="Proteomes" id="UP000050417"/>
    </source>
</evidence>
<keyword evidence="7 8" id="KW-0460">Magnesium</keyword>
<dbReference type="InterPro" id="IPR025200">
    <property type="entry name" value="PPK_C_dom2"/>
</dbReference>
<evidence type="ECO:0000256" key="1">
    <source>
        <dbReference type="ARBA" id="ARBA00022553"/>
    </source>
</evidence>
<comment type="similarity">
    <text evidence="8 9">Belongs to the polyphosphate kinase 1 (PPK1) family.</text>
</comment>
<dbReference type="PANTHER" id="PTHR30218">
    <property type="entry name" value="POLYPHOSPHATE KINASE"/>
    <property type="match status" value="1"/>
</dbReference>
<dbReference type="GO" id="GO:0008976">
    <property type="term" value="F:polyphosphate kinase activity"/>
    <property type="evidence" value="ECO:0007669"/>
    <property type="project" value="UniProtKB-UniRule"/>
</dbReference>
<accession>A0A0P6XA40</accession>
<dbReference type="NCBIfam" id="TIGR03705">
    <property type="entry name" value="poly_P_kin"/>
    <property type="match status" value="1"/>
</dbReference>
<comment type="caution">
    <text evidence="14">The sequence shown here is derived from an EMBL/GenBank/DDBJ whole genome shotgun (WGS) entry which is preliminary data.</text>
</comment>
<keyword evidence="3 8" id="KW-0479">Metal-binding</keyword>
<dbReference type="InterPro" id="IPR041108">
    <property type="entry name" value="PP_kinase_C_1"/>
</dbReference>
<dbReference type="Pfam" id="PF17941">
    <property type="entry name" value="PP_kinase_C_1"/>
    <property type="match status" value="1"/>
</dbReference>
<feature type="binding site" evidence="8">
    <location>
        <position position="393"/>
    </location>
    <ligand>
        <name>Mg(2+)</name>
        <dbReference type="ChEBI" id="CHEBI:18420"/>
    </ligand>
</feature>
<feature type="binding site" evidence="8">
    <location>
        <position position="487"/>
    </location>
    <ligand>
        <name>ATP</name>
        <dbReference type="ChEBI" id="CHEBI:30616"/>
    </ligand>
</feature>
<dbReference type="Pfam" id="PF13089">
    <property type="entry name" value="PP_kinase_N"/>
    <property type="match status" value="1"/>
</dbReference>
<evidence type="ECO:0000256" key="7">
    <source>
        <dbReference type="ARBA" id="ARBA00022842"/>
    </source>
</evidence>
<keyword evidence="5 8" id="KW-0418">Kinase</keyword>
<dbReference type="InterPro" id="IPR025198">
    <property type="entry name" value="PPK_N_dom"/>
</dbReference>
<feature type="domain" description="Polyphosphate kinase C-terminal" evidence="12">
    <location>
        <begin position="522"/>
        <end position="695"/>
    </location>
</feature>
<dbReference type="OrthoDB" id="9761456at2"/>
<feature type="binding site" evidence="8">
    <location>
        <position position="611"/>
    </location>
    <ligand>
        <name>ATP</name>
        <dbReference type="ChEBI" id="CHEBI:30616"/>
    </ligand>
</feature>
<evidence type="ECO:0000313" key="14">
    <source>
        <dbReference type="EMBL" id="KPL71452.1"/>
    </source>
</evidence>
<keyword evidence="4 8" id="KW-0547">Nucleotide-binding</keyword>
<keyword evidence="1 8" id="KW-0597">Phosphoprotein</keyword>
<feature type="domain" description="Polyphosphate kinase N-terminal" evidence="11">
    <location>
        <begin position="16"/>
        <end position="121"/>
    </location>
</feature>
<dbReference type="NCBIfam" id="NF003918">
    <property type="entry name" value="PRK05443.1-2"/>
    <property type="match status" value="1"/>
</dbReference>
<dbReference type="PATRIC" id="fig|1134406.4.peg.537"/>
<dbReference type="STRING" id="1134406.ADN00_17365"/>
<evidence type="ECO:0000256" key="5">
    <source>
        <dbReference type="ARBA" id="ARBA00022777"/>
    </source>
</evidence>
<sequence length="710" mass="81881">MAENKSPLNLDNPKLYINRELSLLQFQYRVLEEAKDPRNPLLERVKFLTILGSNLDEFFMIRVGGLIMQNNSGMIDLSIDGKTPAEQLAEIRKVAINLMEESRQYFHNVLKPELENAGVHLLDYNDLTDRQRESVDGYFKDVVFPVLTPLAFDPGHPFPHISNLSLNLAILVKDTDENRHFARLKIPASLPWLVPVKRSSGSTRKDGTVPYNHYFVWLLQVITANLGDLFPGMEVVEAHPFHITRNADFEIQELEAVDLLEMMEENVRKRRFGDVVRMMVYKDMPKYLLEILVENLKINRRDVYAIEGPLSLRALSPLLKIDRYDLKDRPFVPVIREPLRSVFETHENSIFHAIRQGNILLQHPYDSFTPVIEFLREAARDPKVLAIKMTLYRVGNNSPVVETLLQARRDYGKQVAVLVELKARFDEESNIGWARMLEQEGVHVTYGLMGLKTHSKVCLVVRREGESIKRYVHLGTGNYNHITAQLYEDIGMLTCDDEIGADVSDLFNYLTGYSLKQDYNKLLVAPINLRQKLTALIQNEIELTRQGEQGHIIFKMNALVDPEITRLLYQASQAGVKIYLVTRGVCSLRPGIKGLSENIRVVSILGRFLEHSRIYYFRNGGNETILMGSADLMPRNLNRRVEVLFPIEDPRLIRHIRENILKIYLMDNTKARLMHPDGSYHYIIPKKGHQQVNAQEWFMRMAHSSMVEEK</sequence>
<keyword evidence="15" id="KW-1185">Reference proteome</keyword>
<comment type="PTM">
    <text evidence="8 9">An intermediate of this reaction is the autophosphorylated ppk in which a phosphate is covalently linked to a histidine residue through a N-P bond.</text>
</comment>
<evidence type="ECO:0000256" key="3">
    <source>
        <dbReference type="ARBA" id="ARBA00022723"/>
    </source>
</evidence>
<keyword evidence="2 8" id="KW-0808">Transferase</keyword>
<dbReference type="GO" id="GO:0006799">
    <property type="term" value="P:polyphosphate biosynthetic process"/>
    <property type="evidence" value="ECO:0007669"/>
    <property type="project" value="UniProtKB-UniRule"/>
</dbReference>
<dbReference type="InterPro" id="IPR036832">
    <property type="entry name" value="PPK_N_dom_sf"/>
</dbReference>
<dbReference type="FunFam" id="3.30.870.10:FF:000001">
    <property type="entry name" value="Polyphosphate kinase"/>
    <property type="match status" value="1"/>
</dbReference>
<dbReference type="GO" id="GO:0046872">
    <property type="term" value="F:metal ion binding"/>
    <property type="evidence" value="ECO:0007669"/>
    <property type="project" value="UniProtKB-KW"/>
</dbReference>
<dbReference type="InterPro" id="IPR036830">
    <property type="entry name" value="PP_kinase_middle_dom_sf"/>
</dbReference>
<feature type="active site" description="Phosphohistidine intermediate" evidence="8">
    <location>
        <position position="454"/>
    </location>
</feature>
<dbReference type="SUPFAM" id="SSF140356">
    <property type="entry name" value="PPK N-terminal domain-like"/>
    <property type="match status" value="1"/>
</dbReference>
<dbReference type="AlphaFoldDB" id="A0A0P6XA40"/>
<dbReference type="Pfam" id="PF02503">
    <property type="entry name" value="PP_kinase"/>
    <property type="match status" value="1"/>
</dbReference>
<dbReference type="SUPFAM" id="SSF143724">
    <property type="entry name" value="PHP14-like"/>
    <property type="match status" value="1"/>
</dbReference>
<comment type="catalytic activity">
    <reaction evidence="8 9">
        <text>[phosphate](n) + ATP = [phosphate](n+1) + ADP</text>
        <dbReference type="Rhea" id="RHEA:19573"/>
        <dbReference type="Rhea" id="RHEA-COMP:9859"/>
        <dbReference type="Rhea" id="RHEA-COMP:14280"/>
        <dbReference type="ChEBI" id="CHEBI:16838"/>
        <dbReference type="ChEBI" id="CHEBI:30616"/>
        <dbReference type="ChEBI" id="CHEBI:456216"/>
        <dbReference type="EC" id="2.7.4.1"/>
    </reaction>
</comment>
<comment type="function">
    <text evidence="8 9">Catalyzes the reversible transfer of the terminal phosphate of ATP to form a long-chain polyphosphate (polyP).</text>
</comment>
<evidence type="ECO:0000256" key="6">
    <source>
        <dbReference type="ARBA" id="ARBA00022840"/>
    </source>
</evidence>
<dbReference type="InterPro" id="IPR003414">
    <property type="entry name" value="PP_kinase"/>
</dbReference>
<dbReference type="PANTHER" id="PTHR30218:SF0">
    <property type="entry name" value="POLYPHOSPHATE KINASE"/>
    <property type="match status" value="1"/>
</dbReference>
<dbReference type="PIRSF" id="PIRSF015589">
    <property type="entry name" value="PP_kinase"/>
    <property type="match status" value="1"/>
</dbReference>
<keyword evidence="6 8" id="KW-0067">ATP-binding</keyword>
<evidence type="ECO:0000256" key="9">
    <source>
        <dbReference type="RuleBase" id="RU003800"/>
    </source>
</evidence>
<feature type="binding site" evidence="8">
    <location>
        <position position="583"/>
    </location>
    <ligand>
        <name>ATP</name>
        <dbReference type="ChEBI" id="CHEBI:30616"/>
    </ligand>
</feature>
<proteinExistence type="inferred from homology"/>
<evidence type="ECO:0000256" key="8">
    <source>
        <dbReference type="HAMAP-Rule" id="MF_00347"/>
    </source>
</evidence>
<evidence type="ECO:0000259" key="13">
    <source>
        <dbReference type="Pfam" id="PF17941"/>
    </source>
</evidence>
<evidence type="ECO:0000259" key="12">
    <source>
        <dbReference type="Pfam" id="PF13090"/>
    </source>
</evidence>
<feature type="domain" description="Polyphosphate kinase C-terminal" evidence="13">
    <location>
        <begin position="349"/>
        <end position="514"/>
    </location>
</feature>
<evidence type="ECO:0000256" key="2">
    <source>
        <dbReference type="ARBA" id="ARBA00022679"/>
    </source>
</evidence>
<evidence type="ECO:0000259" key="11">
    <source>
        <dbReference type="Pfam" id="PF13089"/>
    </source>
</evidence>
<comment type="cofactor">
    <cofactor evidence="8">
        <name>Mg(2+)</name>
        <dbReference type="ChEBI" id="CHEBI:18420"/>
    </cofactor>
</comment>
<dbReference type="CDD" id="cd09168">
    <property type="entry name" value="PLDc_PaPPK1_C2_like"/>
    <property type="match status" value="1"/>
</dbReference>
<dbReference type="NCBIfam" id="NF003917">
    <property type="entry name" value="PRK05443.1-1"/>
    <property type="match status" value="1"/>
</dbReference>
<name>A0A0P6XA40_9CHLR</name>
<dbReference type="Proteomes" id="UP000050417">
    <property type="component" value="Unassembled WGS sequence"/>
</dbReference>
<feature type="binding site" evidence="8">
    <location>
        <position position="424"/>
    </location>
    <ligand>
        <name>Mg(2+)</name>
        <dbReference type="ChEBI" id="CHEBI:18420"/>
    </ligand>
</feature>